<dbReference type="Gene3D" id="3.30.200.20">
    <property type="entry name" value="Phosphorylase Kinase, domain 1"/>
    <property type="match status" value="1"/>
</dbReference>
<feature type="region of interest" description="Disordered" evidence="7">
    <location>
        <begin position="460"/>
        <end position="544"/>
    </location>
</feature>
<dbReference type="GO" id="GO:0005886">
    <property type="term" value="C:plasma membrane"/>
    <property type="evidence" value="ECO:0000318"/>
    <property type="project" value="GO_Central"/>
</dbReference>
<dbReference type="InterPro" id="IPR020635">
    <property type="entry name" value="Tyr_kinase_cat_dom"/>
</dbReference>
<dbReference type="PRINTS" id="PR00401">
    <property type="entry name" value="SH2DOMAIN"/>
</dbReference>
<dbReference type="OrthoDB" id="3256376at2759"/>
<name>A0A2A6BR68_PRIPA</name>
<dbReference type="Proteomes" id="UP000005239">
    <property type="component" value="Unassembled WGS sequence"/>
</dbReference>
<dbReference type="Pfam" id="PF00017">
    <property type="entry name" value="SH2"/>
    <property type="match status" value="1"/>
</dbReference>
<keyword evidence="9" id="KW-1185">Reference proteome</keyword>
<dbReference type="PRINTS" id="PR00109">
    <property type="entry name" value="TYRKINASE"/>
</dbReference>
<gene>
    <name evidence="8" type="primary">WBGene00092036</name>
</gene>
<keyword evidence="1 6" id="KW-0808">Transferase</keyword>
<keyword evidence="2 6" id="KW-0547">Nucleotide-binding</keyword>
<reference evidence="9" key="1">
    <citation type="journal article" date="2008" name="Nat. Genet.">
        <title>The Pristionchus pacificus genome provides a unique perspective on nematode lifestyle and parasitism.</title>
        <authorList>
            <person name="Dieterich C."/>
            <person name="Clifton S.W."/>
            <person name="Schuster L.N."/>
            <person name="Chinwalla A."/>
            <person name="Delehaunty K."/>
            <person name="Dinkelacker I."/>
            <person name="Fulton L."/>
            <person name="Fulton R."/>
            <person name="Godfrey J."/>
            <person name="Minx P."/>
            <person name="Mitreva M."/>
            <person name="Roeseler W."/>
            <person name="Tian H."/>
            <person name="Witte H."/>
            <person name="Yang S.P."/>
            <person name="Wilson R.K."/>
            <person name="Sommer R.J."/>
        </authorList>
    </citation>
    <scope>NUCLEOTIDE SEQUENCE [LARGE SCALE GENOMIC DNA]</scope>
    <source>
        <strain evidence="9">PS312</strain>
    </source>
</reference>
<dbReference type="GO" id="GO:0004715">
    <property type="term" value="F:non-membrane spanning protein tyrosine kinase activity"/>
    <property type="evidence" value="ECO:0000318"/>
    <property type="project" value="GO_Central"/>
</dbReference>
<keyword evidence="5 6" id="KW-0829">Tyrosine-protein kinase</keyword>
<dbReference type="CDD" id="cd10361">
    <property type="entry name" value="SH2_Fps_family"/>
    <property type="match status" value="1"/>
</dbReference>
<dbReference type="PANTHER" id="PTHR24418">
    <property type="entry name" value="TYROSINE-PROTEIN KINASE"/>
    <property type="match status" value="1"/>
</dbReference>
<dbReference type="InterPro" id="IPR000719">
    <property type="entry name" value="Prot_kinase_dom"/>
</dbReference>
<reference evidence="8" key="2">
    <citation type="submission" date="2022-06" db="UniProtKB">
        <authorList>
            <consortium name="EnsemblMetazoa"/>
        </authorList>
    </citation>
    <scope>IDENTIFICATION</scope>
    <source>
        <strain evidence="8">PS312</strain>
    </source>
</reference>
<dbReference type="InterPro" id="IPR000980">
    <property type="entry name" value="SH2"/>
</dbReference>
<comment type="similarity">
    <text evidence="6">Belongs to the protein kinase superfamily. Tyr protein kinase family.</text>
</comment>
<sequence length="544" mass="61792">SSLFHSLYFIFFTRSGPSEDFGGYRFRYLLASSQYTSMVDKELAAKNYYHGLLPREDIKEMLVENGDWLLRLTEPSAPGKRDFVLSVQTDKDANGGVKHFVIAKKEDRFQLMDSRTFESIVKLIEFYQKENVQTKAGGGTITLARAITRQKWELEHEDIESTKKLGEGAFGEVHKGKLKKRKNNGKDKILNVAIKLAKLDALTKEQIKEIMREARLMRNLDHPNIVKLYGVAAGQEPLMLVMEWNVMETATDGALDSYLGKNELLPQGKRMEMICQAAWGIDYLHGKNCIHRDIAARNCLYQCVRLRIAQFLGIPVQKKGPLETNIYYDSPRRTHWYGGGNVKISDFGLSRLGETYHMNPKNKVPIRWLAPETLKTASYSRKTDVWSWGVLVWEIFNNGVEPYPGMNTIEVLRFVKSGKHLDIGEKMDNKNVAEMIEKRTFEFTPDDRWTMGQVVKELENMTGLKQQERNKEDKGDKTTFINAPAGPTGYPSEYGASAIGSDSVDKEKTSSQYDSTPPVGGATAPSATARKSKKKKKRNLQYIN</sequence>
<dbReference type="PROSITE" id="PS50011">
    <property type="entry name" value="PROTEIN_KINASE_DOM"/>
    <property type="match status" value="1"/>
</dbReference>
<dbReference type="GO" id="GO:0005524">
    <property type="term" value="F:ATP binding"/>
    <property type="evidence" value="ECO:0007669"/>
    <property type="project" value="UniProtKB-UniRule"/>
</dbReference>
<evidence type="ECO:0000256" key="5">
    <source>
        <dbReference type="ARBA" id="ARBA00023137"/>
    </source>
</evidence>
<dbReference type="FunFam" id="3.30.505.10:FF:000172">
    <property type="match status" value="1"/>
</dbReference>
<protein>
    <recommendedName>
        <fullName evidence="6">Tyrosine-protein kinase</fullName>
        <ecNumber evidence="6">2.7.10.2</ecNumber>
    </recommendedName>
</protein>
<dbReference type="Gene3D" id="1.10.510.10">
    <property type="entry name" value="Transferase(Phosphotransferase) domain 1"/>
    <property type="match status" value="1"/>
</dbReference>
<feature type="compositionally biased region" description="Basic and acidic residues" evidence="7">
    <location>
        <begin position="466"/>
        <end position="477"/>
    </location>
</feature>
<dbReference type="InterPro" id="IPR050198">
    <property type="entry name" value="Non-receptor_tyrosine_kinases"/>
</dbReference>
<dbReference type="GO" id="GO:0030154">
    <property type="term" value="P:cell differentiation"/>
    <property type="evidence" value="ECO:0000318"/>
    <property type="project" value="GO_Central"/>
</dbReference>
<dbReference type="InterPro" id="IPR001245">
    <property type="entry name" value="Ser-Thr/Tyr_kinase_cat_dom"/>
</dbReference>
<proteinExistence type="inferred from homology"/>
<dbReference type="PROSITE" id="PS50001">
    <property type="entry name" value="SH2"/>
    <property type="match status" value="1"/>
</dbReference>
<evidence type="ECO:0000313" key="9">
    <source>
        <dbReference type="Proteomes" id="UP000005239"/>
    </source>
</evidence>
<dbReference type="InterPro" id="IPR017441">
    <property type="entry name" value="Protein_kinase_ATP_BS"/>
</dbReference>
<evidence type="ECO:0000256" key="4">
    <source>
        <dbReference type="ARBA" id="ARBA00022840"/>
    </source>
</evidence>
<dbReference type="SUPFAM" id="SSF56112">
    <property type="entry name" value="Protein kinase-like (PK-like)"/>
    <property type="match status" value="1"/>
</dbReference>
<evidence type="ECO:0000256" key="3">
    <source>
        <dbReference type="ARBA" id="ARBA00022777"/>
    </source>
</evidence>
<dbReference type="GO" id="GO:0005102">
    <property type="term" value="F:signaling receptor binding"/>
    <property type="evidence" value="ECO:0000318"/>
    <property type="project" value="GO_Central"/>
</dbReference>
<feature type="compositionally biased region" description="Basic residues" evidence="7">
    <location>
        <begin position="530"/>
        <end position="544"/>
    </location>
</feature>
<dbReference type="Pfam" id="PF07714">
    <property type="entry name" value="PK_Tyr_Ser-Thr"/>
    <property type="match status" value="1"/>
</dbReference>
<dbReference type="GO" id="GO:0007169">
    <property type="term" value="P:cell surface receptor protein tyrosine kinase signaling pathway"/>
    <property type="evidence" value="ECO:0000318"/>
    <property type="project" value="GO_Central"/>
</dbReference>
<dbReference type="InterPro" id="IPR011009">
    <property type="entry name" value="Kinase-like_dom_sf"/>
</dbReference>
<dbReference type="SMART" id="SM00219">
    <property type="entry name" value="TyrKc"/>
    <property type="match status" value="1"/>
</dbReference>
<dbReference type="PROSITE" id="PS00107">
    <property type="entry name" value="PROTEIN_KINASE_ATP"/>
    <property type="match status" value="1"/>
</dbReference>
<dbReference type="CDD" id="cd00192">
    <property type="entry name" value="PTKc"/>
    <property type="match status" value="1"/>
</dbReference>
<dbReference type="InterPro" id="IPR036860">
    <property type="entry name" value="SH2_dom_sf"/>
</dbReference>
<dbReference type="FunFam" id="3.30.200.20:FF:000518">
    <property type="entry name" value="Tyrosine-protein kinase"/>
    <property type="match status" value="1"/>
</dbReference>
<accession>A0A2A6BR68</accession>
<accession>A0A8R1Y4T3</accession>
<keyword evidence="4 6" id="KW-0067">ATP-binding</keyword>
<comment type="catalytic activity">
    <reaction evidence="6">
        <text>L-tyrosyl-[protein] + ATP = O-phospho-L-tyrosyl-[protein] + ADP + H(+)</text>
        <dbReference type="Rhea" id="RHEA:10596"/>
        <dbReference type="Rhea" id="RHEA-COMP:10136"/>
        <dbReference type="Rhea" id="RHEA-COMP:20101"/>
        <dbReference type="ChEBI" id="CHEBI:15378"/>
        <dbReference type="ChEBI" id="CHEBI:30616"/>
        <dbReference type="ChEBI" id="CHEBI:46858"/>
        <dbReference type="ChEBI" id="CHEBI:61978"/>
        <dbReference type="ChEBI" id="CHEBI:456216"/>
        <dbReference type="EC" id="2.7.10.2"/>
    </reaction>
</comment>
<dbReference type="EnsemblMetazoa" id="PPA02482.1">
    <property type="protein sequence ID" value="PPA02482.1"/>
    <property type="gene ID" value="WBGene00092036"/>
</dbReference>
<evidence type="ECO:0000256" key="6">
    <source>
        <dbReference type="RuleBase" id="RU362096"/>
    </source>
</evidence>
<keyword evidence="3 6" id="KW-0418">Kinase</keyword>
<evidence type="ECO:0000313" key="8">
    <source>
        <dbReference type="EnsemblMetazoa" id="PPA02482.1"/>
    </source>
</evidence>
<dbReference type="EC" id="2.7.10.2" evidence="6"/>
<evidence type="ECO:0000256" key="2">
    <source>
        <dbReference type="ARBA" id="ARBA00022741"/>
    </source>
</evidence>
<dbReference type="Gene3D" id="3.30.505.10">
    <property type="entry name" value="SH2 domain"/>
    <property type="match status" value="1"/>
</dbReference>
<evidence type="ECO:0000256" key="7">
    <source>
        <dbReference type="SAM" id="MobiDB-lite"/>
    </source>
</evidence>
<dbReference type="SUPFAM" id="SSF55550">
    <property type="entry name" value="SH2 domain"/>
    <property type="match status" value="1"/>
</dbReference>
<organism evidence="8 9">
    <name type="scientific">Pristionchus pacificus</name>
    <name type="common">Parasitic nematode worm</name>
    <dbReference type="NCBI Taxonomy" id="54126"/>
    <lineage>
        <taxon>Eukaryota</taxon>
        <taxon>Metazoa</taxon>
        <taxon>Ecdysozoa</taxon>
        <taxon>Nematoda</taxon>
        <taxon>Chromadorea</taxon>
        <taxon>Rhabditida</taxon>
        <taxon>Rhabditina</taxon>
        <taxon>Diplogasteromorpha</taxon>
        <taxon>Diplogasteroidea</taxon>
        <taxon>Neodiplogasteridae</taxon>
        <taxon>Pristionchus</taxon>
    </lineage>
</organism>
<dbReference type="AlphaFoldDB" id="A0A2A6BR68"/>
<dbReference type="InterPro" id="IPR035849">
    <property type="entry name" value="Fes/Fps/Fer_SH2"/>
</dbReference>
<dbReference type="SMART" id="SM00252">
    <property type="entry name" value="SH2"/>
    <property type="match status" value="1"/>
</dbReference>
<evidence type="ECO:0000256" key="1">
    <source>
        <dbReference type="ARBA" id="ARBA00022679"/>
    </source>
</evidence>